<dbReference type="SUPFAM" id="SSF53448">
    <property type="entry name" value="Nucleotide-diphospho-sugar transferases"/>
    <property type="match status" value="1"/>
</dbReference>
<evidence type="ECO:0000259" key="1">
    <source>
        <dbReference type="Pfam" id="PF00535"/>
    </source>
</evidence>
<dbReference type="InterPro" id="IPR029044">
    <property type="entry name" value="Nucleotide-diphossugar_trans"/>
</dbReference>
<dbReference type="EMBL" id="DRYQ01000050">
    <property type="protein sequence ID" value="HHQ50356.1"/>
    <property type="molecule type" value="Genomic_DNA"/>
</dbReference>
<gene>
    <name evidence="2" type="ORF">ENM66_03285</name>
</gene>
<dbReference type="PANTHER" id="PTHR43630">
    <property type="entry name" value="POLY-BETA-1,6-N-ACETYL-D-GLUCOSAMINE SYNTHASE"/>
    <property type="match status" value="1"/>
</dbReference>
<sequence length="305" mass="36544">MSTEPYLKVRATIRKLLSRKIANLVRNSVVYARTALGLIPHEDKRRECVSALMRVYNEELWIEPSMLSVKDLVDEYVVIDASADATPLIVEELIRKYRLNVIYERNFDTDKVRFGQRALELSTCKWILRWDGDFVMHENSIPLLKEFIQKRRRGYYAVYWSHVVLVGDLYHTTREMFHIEHWLSKYAPGARFIRSGDFEYFYLPPDITYRVEIGKTLSFHLKVGKPVDFLLKKYRFEHFKYDIKEPFEDFVRKRVKEEFATESIEEAAEEYYKRLLENAVPYDRRVLDYPKILKEYVKRKLGIDL</sequence>
<feature type="domain" description="Glycosyltransferase 2-like" evidence="1">
    <location>
        <begin position="50"/>
        <end position="181"/>
    </location>
</feature>
<dbReference type="Pfam" id="PF00535">
    <property type="entry name" value="Glycos_transf_2"/>
    <property type="match status" value="1"/>
</dbReference>
<comment type="caution">
    <text evidence="2">The sequence shown here is derived from an EMBL/GenBank/DDBJ whole genome shotgun (WGS) entry which is preliminary data.</text>
</comment>
<dbReference type="PANTHER" id="PTHR43630:SF2">
    <property type="entry name" value="GLYCOSYLTRANSFERASE"/>
    <property type="match status" value="1"/>
</dbReference>
<accession>A0A7J3Z6D2</accession>
<proteinExistence type="predicted"/>
<evidence type="ECO:0000313" key="2">
    <source>
        <dbReference type="EMBL" id="HHQ50356.1"/>
    </source>
</evidence>
<dbReference type="InterPro" id="IPR001173">
    <property type="entry name" value="Glyco_trans_2-like"/>
</dbReference>
<dbReference type="AlphaFoldDB" id="A0A7J3Z6D2"/>
<reference evidence="2" key="1">
    <citation type="journal article" date="2020" name="mSystems">
        <title>Genome- and Community-Level Interaction Insights into Carbon Utilization and Element Cycling Functions of Hydrothermarchaeota in Hydrothermal Sediment.</title>
        <authorList>
            <person name="Zhou Z."/>
            <person name="Liu Y."/>
            <person name="Xu W."/>
            <person name="Pan J."/>
            <person name="Luo Z.H."/>
            <person name="Li M."/>
        </authorList>
    </citation>
    <scope>NUCLEOTIDE SEQUENCE [LARGE SCALE GENOMIC DNA]</scope>
    <source>
        <strain evidence="2">SpSt-1105</strain>
    </source>
</reference>
<organism evidence="2">
    <name type="scientific">Ignisphaera aggregans</name>
    <dbReference type="NCBI Taxonomy" id="334771"/>
    <lineage>
        <taxon>Archaea</taxon>
        <taxon>Thermoproteota</taxon>
        <taxon>Thermoprotei</taxon>
        <taxon>Desulfurococcales</taxon>
        <taxon>Desulfurococcaceae</taxon>
        <taxon>Ignisphaera</taxon>
    </lineage>
</organism>
<keyword evidence="2" id="KW-0808">Transferase</keyword>
<name>A0A7J3Z6D2_9CREN</name>
<protein>
    <submittedName>
        <fullName evidence="2">Glycosyltransferase</fullName>
    </submittedName>
</protein>
<dbReference type="Gene3D" id="3.90.550.10">
    <property type="entry name" value="Spore Coat Polysaccharide Biosynthesis Protein SpsA, Chain A"/>
    <property type="match status" value="1"/>
</dbReference>
<dbReference type="GO" id="GO:0016740">
    <property type="term" value="F:transferase activity"/>
    <property type="evidence" value="ECO:0007669"/>
    <property type="project" value="UniProtKB-KW"/>
</dbReference>